<proteinExistence type="predicted"/>
<reference evidence="3 5" key="2">
    <citation type="submission" date="2019-07" db="EMBL/GenBank/DDBJ databases">
        <title>Whole genome shotgun sequence of Acinetobacter johnsonii NBRC 102197.</title>
        <authorList>
            <person name="Hosoyama A."/>
            <person name="Uohara A."/>
            <person name="Ohji S."/>
            <person name="Ichikawa N."/>
        </authorList>
    </citation>
    <scope>NUCLEOTIDE SEQUENCE [LARGE SCALE GENOMIC DNA]</scope>
    <source>
        <strain evidence="3 5">NBRC 102197</strain>
    </source>
</reference>
<evidence type="ECO:0000313" key="3">
    <source>
        <dbReference type="EMBL" id="GEK45413.1"/>
    </source>
</evidence>
<organism evidence="2 4">
    <name type="scientific">Acinetobacter johnsonii</name>
    <dbReference type="NCBI Taxonomy" id="40214"/>
    <lineage>
        <taxon>Bacteria</taxon>
        <taxon>Pseudomonadati</taxon>
        <taxon>Pseudomonadota</taxon>
        <taxon>Gammaproteobacteria</taxon>
        <taxon>Moraxellales</taxon>
        <taxon>Moraxellaceae</taxon>
        <taxon>Acinetobacter</taxon>
    </lineage>
</organism>
<reference evidence="2 4" key="1">
    <citation type="submission" date="2017-06" db="EMBL/GenBank/DDBJ databases">
        <title>Complete Genome Sequence of the Carbazole-Degrading Bacterium Acinetobacter johnsonii IC001.</title>
        <authorList>
            <person name="Vejarano F."/>
            <person name="Suzuki-Minakuchi C."/>
            <person name="Ohtsubo Y."/>
            <person name="Tsuda M."/>
            <person name="Okada K."/>
            <person name="Nojiri H."/>
        </authorList>
    </citation>
    <scope>NUCLEOTIDE SEQUENCE [LARGE SCALE GENOMIC DNA]</scope>
    <source>
        <strain evidence="2 4">IC001</strain>
    </source>
</reference>
<evidence type="ECO:0000313" key="2">
    <source>
        <dbReference type="EMBL" id="AZN65755.1"/>
    </source>
</evidence>
<keyword evidence="1" id="KW-0812">Transmembrane</keyword>
<dbReference type="EMBL" id="CP022298">
    <property type="protein sequence ID" value="AZN65755.1"/>
    <property type="molecule type" value="Genomic_DNA"/>
</dbReference>
<dbReference type="EMBL" id="BJUJ01000105">
    <property type="protein sequence ID" value="GEK45413.1"/>
    <property type="molecule type" value="Genomic_DNA"/>
</dbReference>
<evidence type="ECO:0000256" key="1">
    <source>
        <dbReference type="SAM" id="Phobius"/>
    </source>
</evidence>
<sequence>MYSSPQLSAVTMKDLDSKKPAKYADSSISDKAFKNMIIWFAIYCGLFCIGVIFFVGADQNYLLQ</sequence>
<evidence type="ECO:0000313" key="4">
    <source>
        <dbReference type="Proteomes" id="UP000276980"/>
    </source>
</evidence>
<keyword evidence="1" id="KW-0472">Membrane</keyword>
<evidence type="ECO:0000313" key="5">
    <source>
        <dbReference type="Proteomes" id="UP000321274"/>
    </source>
</evidence>
<accession>A0A345B7R2</accession>
<protein>
    <submittedName>
        <fullName evidence="2">Uncharacterized protein</fullName>
    </submittedName>
</protein>
<name>A0A345B7R2_ACIJO</name>
<feature type="transmembrane region" description="Helical" evidence="1">
    <location>
        <begin position="36"/>
        <end position="57"/>
    </location>
</feature>
<dbReference type="Proteomes" id="UP000321274">
    <property type="component" value="Unassembled WGS sequence"/>
</dbReference>
<dbReference type="Proteomes" id="UP000276980">
    <property type="component" value="Chromosome"/>
</dbReference>
<gene>
    <name evidence="3" type="ORF">AJO04nite_26710</name>
    <name evidence="2" type="ORF">CFH90_0035</name>
</gene>
<keyword evidence="1" id="KW-1133">Transmembrane helix</keyword>
<dbReference type="AlphaFoldDB" id="A0A345B7R2"/>